<organism evidence="1 2">
    <name type="scientific">Methanoplanus limicola DSM 2279</name>
    <dbReference type="NCBI Taxonomy" id="937775"/>
    <lineage>
        <taxon>Archaea</taxon>
        <taxon>Methanobacteriati</taxon>
        <taxon>Methanobacteriota</taxon>
        <taxon>Stenosarchaea group</taxon>
        <taxon>Methanomicrobia</taxon>
        <taxon>Methanomicrobiales</taxon>
        <taxon>Methanomicrobiaceae</taxon>
        <taxon>Methanoplanus</taxon>
    </lineage>
</organism>
<protein>
    <recommendedName>
        <fullName evidence="3">Antitoxin</fullName>
    </recommendedName>
</protein>
<reference evidence="1 2" key="1">
    <citation type="submission" date="2011-10" db="EMBL/GenBank/DDBJ databases">
        <title>The Improved High-Quality Draft genome of Methanoplanus limicola DSM 2279.</title>
        <authorList>
            <consortium name="US DOE Joint Genome Institute (JGI-PGF)"/>
            <person name="Lucas S."/>
            <person name="Copeland A."/>
            <person name="Lapidus A."/>
            <person name="Glavina del Rio T."/>
            <person name="Dalin E."/>
            <person name="Tice H."/>
            <person name="Bruce D."/>
            <person name="Goodwin L."/>
            <person name="Pitluck S."/>
            <person name="Peters L."/>
            <person name="Mikhailova N."/>
            <person name="Lu M."/>
            <person name="Kyrpides N."/>
            <person name="Mavromatis K."/>
            <person name="Ivanova N."/>
            <person name="Markowitz V."/>
            <person name="Cheng J.-F."/>
            <person name="Hugenholtz P."/>
            <person name="Woyke T."/>
            <person name="Wu D."/>
            <person name="Wirth R."/>
            <person name="Brambilla E.-M."/>
            <person name="Klenk H.-P."/>
            <person name="Eisen J.A."/>
        </authorList>
    </citation>
    <scope>NUCLEOTIDE SEQUENCE [LARGE SCALE GENOMIC DNA]</scope>
    <source>
        <strain evidence="1 2">DSM 2279</strain>
    </source>
</reference>
<evidence type="ECO:0000313" key="2">
    <source>
        <dbReference type="Proteomes" id="UP000005741"/>
    </source>
</evidence>
<proteinExistence type="predicted"/>
<name>H1Z0V1_9EURY</name>
<sequence>MYMQTIEITDKLYKEIIAQRKGGESISKVIERNWRSNESEYTLQSTDNKSEALQEINEIRKGKFYTRTQVEKMLKD</sequence>
<accession>H1Z0V1</accession>
<dbReference type="InParanoid" id="H1Z0V1"/>
<dbReference type="Proteomes" id="UP000005741">
    <property type="component" value="Chromosome"/>
</dbReference>
<evidence type="ECO:0000313" key="1">
    <source>
        <dbReference type="EMBL" id="EHQ36244.1"/>
    </source>
</evidence>
<evidence type="ECO:0008006" key="3">
    <source>
        <dbReference type="Google" id="ProtNLM"/>
    </source>
</evidence>
<keyword evidence="2" id="KW-1185">Reference proteome</keyword>
<dbReference type="HOGENOM" id="CLU_208225_0_0_2"/>
<dbReference type="EMBL" id="CM001436">
    <property type="protein sequence ID" value="EHQ36244.1"/>
    <property type="molecule type" value="Genomic_DNA"/>
</dbReference>
<gene>
    <name evidence="1" type="ORF">Metlim_2172</name>
</gene>
<dbReference type="AlphaFoldDB" id="H1Z0V1"/>